<dbReference type="RefSeq" id="XP_019020266.1">
    <property type="nucleotide sequence ID" value="XM_019163720.1"/>
</dbReference>
<dbReference type="PANTHER" id="PTHR42976">
    <property type="entry name" value="BIFUNCTIONAL CHITINASE/LYSOZYME-RELATED"/>
    <property type="match status" value="1"/>
</dbReference>
<dbReference type="STRING" id="763406.A0A1E3NUA5"/>
<dbReference type="Proteomes" id="UP000094455">
    <property type="component" value="Unassembled WGS sequence"/>
</dbReference>
<reference evidence="2 3" key="1">
    <citation type="journal article" date="2016" name="Proc. Natl. Acad. Sci. U.S.A.">
        <title>Comparative genomics of biotechnologically important yeasts.</title>
        <authorList>
            <person name="Riley R."/>
            <person name="Haridas S."/>
            <person name="Wolfe K.H."/>
            <person name="Lopes M.R."/>
            <person name="Hittinger C.T."/>
            <person name="Goeker M."/>
            <person name="Salamov A.A."/>
            <person name="Wisecaver J.H."/>
            <person name="Long T.M."/>
            <person name="Calvey C.H."/>
            <person name="Aerts A.L."/>
            <person name="Barry K.W."/>
            <person name="Choi C."/>
            <person name="Clum A."/>
            <person name="Coughlan A.Y."/>
            <person name="Deshpande S."/>
            <person name="Douglass A.P."/>
            <person name="Hanson S.J."/>
            <person name="Klenk H.-P."/>
            <person name="LaButti K.M."/>
            <person name="Lapidus A."/>
            <person name="Lindquist E.A."/>
            <person name="Lipzen A.M."/>
            <person name="Meier-Kolthoff J.P."/>
            <person name="Ohm R.A."/>
            <person name="Otillar R.P."/>
            <person name="Pangilinan J.L."/>
            <person name="Peng Y."/>
            <person name="Rokas A."/>
            <person name="Rosa C.A."/>
            <person name="Scheuner C."/>
            <person name="Sibirny A.A."/>
            <person name="Slot J.C."/>
            <person name="Stielow J.B."/>
            <person name="Sun H."/>
            <person name="Kurtzman C.P."/>
            <person name="Blackwell M."/>
            <person name="Grigoriev I.V."/>
            <person name="Jeffries T.W."/>
        </authorList>
    </citation>
    <scope>NUCLEOTIDE SEQUENCE [LARGE SCALE GENOMIC DNA]</scope>
    <source>
        <strain evidence="2 3">NRRL Y-2026</strain>
    </source>
</reference>
<dbReference type="Gene3D" id="3.20.20.80">
    <property type="entry name" value="Glycosidases"/>
    <property type="match status" value="1"/>
</dbReference>
<dbReference type="GO" id="GO:0005975">
    <property type="term" value="P:carbohydrate metabolic process"/>
    <property type="evidence" value="ECO:0007669"/>
    <property type="project" value="InterPro"/>
</dbReference>
<gene>
    <name evidence="2" type="ORF">PICMEDRAFT_70718</name>
</gene>
<evidence type="ECO:0000313" key="3">
    <source>
        <dbReference type="Proteomes" id="UP000094455"/>
    </source>
</evidence>
<keyword evidence="3" id="KW-1185">Reference proteome</keyword>
<dbReference type="Pfam" id="PF00704">
    <property type="entry name" value="Glyco_hydro_18"/>
    <property type="match status" value="1"/>
</dbReference>
<dbReference type="OrthoDB" id="3012298at2759"/>
<organism evidence="2 3">
    <name type="scientific">Pichia membranifaciens NRRL Y-2026</name>
    <dbReference type="NCBI Taxonomy" id="763406"/>
    <lineage>
        <taxon>Eukaryota</taxon>
        <taxon>Fungi</taxon>
        <taxon>Dikarya</taxon>
        <taxon>Ascomycota</taxon>
        <taxon>Saccharomycotina</taxon>
        <taxon>Pichiomycetes</taxon>
        <taxon>Pichiales</taxon>
        <taxon>Pichiaceae</taxon>
        <taxon>Pichia</taxon>
    </lineage>
</organism>
<dbReference type="PANTHER" id="PTHR42976:SF1">
    <property type="entry name" value="GH18 DOMAIN-CONTAINING PROTEIN-RELATED"/>
    <property type="match status" value="1"/>
</dbReference>
<evidence type="ECO:0000259" key="1">
    <source>
        <dbReference type="Pfam" id="PF00704"/>
    </source>
</evidence>
<name>A0A1E3NUA5_9ASCO</name>
<proteinExistence type="predicted"/>
<dbReference type="InterPro" id="IPR052750">
    <property type="entry name" value="GH18_Chitinase"/>
</dbReference>
<protein>
    <recommendedName>
        <fullName evidence="1">GH18 domain-containing protein</fullName>
    </recommendedName>
</protein>
<dbReference type="GeneID" id="30180407"/>
<dbReference type="InterPro" id="IPR017853">
    <property type="entry name" value="GH"/>
</dbReference>
<evidence type="ECO:0000313" key="2">
    <source>
        <dbReference type="EMBL" id="ODQ49153.1"/>
    </source>
</evidence>
<dbReference type="InterPro" id="IPR001223">
    <property type="entry name" value="Glyco_hydro18_cat"/>
</dbReference>
<dbReference type="AlphaFoldDB" id="A0A1E3NUA5"/>
<sequence>MSLLKHSPLFSPYIFAWGHYNSKSYRTCCLKDAIDLGVPSVTLGFLTEDRYEEVLEWKEDIDAHKSKINVILSIGGATGIFPSPHLSAEDEAVKLERLLCQLDIHMIDLDIEGEILTSREKVCRWIKVIQLLTKKRQLWISLTLPVEFEGGLSSDALIAIKSFEEANVKISLINLMLMDFYTSLDAPTWGDKHLEILGVVYKQLKQFRHLTNGSDDLWKKIGICPMIGENDDGSKFTVDDFDKVLRFAKMKNIGLVTFWAINRDQKTHFLKSASVDTHSKCQNTDSAYTSKAVEILK</sequence>
<dbReference type="EMBL" id="KV454001">
    <property type="protein sequence ID" value="ODQ49153.1"/>
    <property type="molecule type" value="Genomic_DNA"/>
</dbReference>
<feature type="domain" description="GH18" evidence="1">
    <location>
        <begin position="52"/>
        <end position="187"/>
    </location>
</feature>
<dbReference type="SUPFAM" id="SSF51445">
    <property type="entry name" value="(Trans)glycosidases"/>
    <property type="match status" value="1"/>
</dbReference>
<accession>A0A1E3NUA5</accession>